<comment type="caution">
    <text evidence="3">The sequence shown here is derived from an EMBL/GenBank/DDBJ whole genome shotgun (WGS) entry which is preliminary data.</text>
</comment>
<dbReference type="RefSeq" id="WP_380039666.1">
    <property type="nucleotide sequence ID" value="NZ_JBHSEH010000012.1"/>
</dbReference>
<gene>
    <name evidence="3" type="ORF">ACFOZ9_11375</name>
</gene>
<evidence type="ECO:0000256" key="2">
    <source>
        <dbReference type="SAM" id="Phobius"/>
    </source>
</evidence>
<feature type="compositionally biased region" description="Low complexity" evidence="1">
    <location>
        <begin position="111"/>
        <end position="122"/>
    </location>
</feature>
<evidence type="ECO:0000313" key="3">
    <source>
        <dbReference type="EMBL" id="MFC4426809.1"/>
    </source>
</evidence>
<dbReference type="Proteomes" id="UP001595998">
    <property type="component" value="Unassembled WGS sequence"/>
</dbReference>
<dbReference type="EMBL" id="JBHSEH010000012">
    <property type="protein sequence ID" value="MFC4426809.1"/>
    <property type="molecule type" value="Genomic_DNA"/>
</dbReference>
<accession>A0ABV8XPL2</accession>
<keyword evidence="4" id="KW-1185">Reference proteome</keyword>
<proteinExistence type="predicted"/>
<feature type="transmembrane region" description="Helical" evidence="2">
    <location>
        <begin position="46"/>
        <end position="68"/>
    </location>
</feature>
<organism evidence="3 4">
    <name type="scientific">Deinococcus navajonensis</name>
    <dbReference type="NCBI Taxonomy" id="309884"/>
    <lineage>
        <taxon>Bacteria</taxon>
        <taxon>Thermotogati</taxon>
        <taxon>Deinococcota</taxon>
        <taxon>Deinococci</taxon>
        <taxon>Deinococcales</taxon>
        <taxon>Deinococcaceae</taxon>
        <taxon>Deinococcus</taxon>
    </lineage>
</organism>
<feature type="transmembrane region" description="Helical" evidence="2">
    <location>
        <begin position="6"/>
        <end position="25"/>
    </location>
</feature>
<keyword evidence="2" id="KW-1133">Transmembrane helix</keyword>
<keyword evidence="2" id="KW-0472">Membrane</keyword>
<evidence type="ECO:0000256" key="1">
    <source>
        <dbReference type="SAM" id="MobiDB-lite"/>
    </source>
</evidence>
<feature type="region of interest" description="Disordered" evidence="1">
    <location>
        <begin position="109"/>
        <end position="143"/>
    </location>
</feature>
<protein>
    <submittedName>
        <fullName evidence="3">Uncharacterized protein</fullName>
    </submittedName>
</protein>
<name>A0ABV8XPL2_9DEIO</name>
<keyword evidence="2" id="KW-0812">Transmembrane</keyword>
<feature type="compositionally biased region" description="Polar residues" evidence="1">
    <location>
        <begin position="132"/>
        <end position="143"/>
    </location>
</feature>
<reference evidence="4" key="1">
    <citation type="journal article" date="2019" name="Int. J. Syst. Evol. Microbiol.">
        <title>The Global Catalogue of Microorganisms (GCM) 10K type strain sequencing project: providing services to taxonomists for standard genome sequencing and annotation.</title>
        <authorList>
            <consortium name="The Broad Institute Genomics Platform"/>
            <consortium name="The Broad Institute Genome Sequencing Center for Infectious Disease"/>
            <person name="Wu L."/>
            <person name="Ma J."/>
        </authorList>
    </citation>
    <scope>NUCLEOTIDE SEQUENCE [LARGE SCALE GENOMIC DNA]</scope>
    <source>
        <strain evidence="4">CCUG 56029</strain>
    </source>
</reference>
<evidence type="ECO:0000313" key="4">
    <source>
        <dbReference type="Proteomes" id="UP001595998"/>
    </source>
</evidence>
<sequence>MPSSVSFASSLLALAPLLGAAFVAGSLTQLTRQLARPQAPALRPTAALAVAAGIAALSVAALLSATLAPAPAPALLLAAACITGWSGPHILARLGSLIERQLGLGPAVTEASDSASSLPASLTPGPEPGSQPVLQTPGASPRE</sequence>